<reference evidence="10 11" key="1">
    <citation type="submission" date="2009-11" db="EMBL/GenBank/DDBJ databases">
        <title>Annotation of Allomyces macrogynus ATCC 38327.</title>
        <authorList>
            <consortium name="The Broad Institute Genome Sequencing Platform"/>
            <person name="Russ C."/>
            <person name="Cuomo C."/>
            <person name="Burger G."/>
            <person name="Gray M.W."/>
            <person name="Holland P.W.H."/>
            <person name="King N."/>
            <person name="Lang F.B.F."/>
            <person name="Roger A.J."/>
            <person name="Ruiz-Trillo I."/>
            <person name="Young S.K."/>
            <person name="Zeng Q."/>
            <person name="Gargeya S."/>
            <person name="Fitzgerald M."/>
            <person name="Haas B."/>
            <person name="Abouelleil A."/>
            <person name="Alvarado L."/>
            <person name="Arachchi H.M."/>
            <person name="Berlin A."/>
            <person name="Chapman S.B."/>
            <person name="Gearin G."/>
            <person name="Goldberg J."/>
            <person name="Griggs A."/>
            <person name="Gujja S."/>
            <person name="Hansen M."/>
            <person name="Heiman D."/>
            <person name="Howarth C."/>
            <person name="Larimer J."/>
            <person name="Lui A."/>
            <person name="MacDonald P.J.P."/>
            <person name="McCowen C."/>
            <person name="Montmayeur A."/>
            <person name="Murphy C."/>
            <person name="Neiman D."/>
            <person name="Pearson M."/>
            <person name="Priest M."/>
            <person name="Roberts A."/>
            <person name="Saif S."/>
            <person name="Shea T."/>
            <person name="Sisk P."/>
            <person name="Stolte C."/>
            <person name="Sykes S."/>
            <person name="Wortman J."/>
            <person name="Nusbaum C."/>
            <person name="Birren B."/>
        </authorList>
    </citation>
    <scope>NUCLEOTIDE SEQUENCE [LARGE SCALE GENOMIC DNA]</scope>
    <source>
        <strain evidence="10 11">ATCC 38327</strain>
    </source>
</reference>
<evidence type="ECO:0000313" key="10">
    <source>
        <dbReference type="EMBL" id="KNE62359.1"/>
    </source>
</evidence>
<comment type="subcellular location">
    <subcellularLocation>
        <location evidence="1">Cell projection</location>
        <location evidence="1">Cilium</location>
    </subcellularLocation>
    <subcellularLocation>
        <location evidence="2">Cytoplasm</location>
        <location evidence="2">Cytoskeleton</location>
    </subcellularLocation>
</comment>
<evidence type="ECO:0000256" key="5">
    <source>
        <dbReference type="ARBA" id="ARBA00022737"/>
    </source>
</evidence>
<evidence type="ECO:0000256" key="4">
    <source>
        <dbReference type="ARBA" id="ARBA00022574"/>
    </source>
</evidence>
<gene>
    <name evidence="10" type="ORF">AMAG_07585</name>
</gene>
<dbReference type="InterPro" id="IPR051570">
    <property type="entry name" value="TBC1_cilium_biogenesis"/>
</dbReference>
<dbReference type="GO" id="GO:0036064">
    <property type="term" value="C:ciliary basal body"/>
    <property type="evidence" value="ECO:0007669"/>
    <property type="project" value="TreeGrafter"/>
</dbReference>
<dbReference type="InterPro" id="IPR000195">
    <property type="entry name" value="Rab-GAP-TBC_dom"/>
</dbReference>
<dbReference type="SUPFAM" id="SSF47923">
    <property type="entry name" value="Ypt/Rab-GAP domain of gyp1p"/>
    <property type="match status" value="1"/>
</dbReference>
<evidence type="ECO:0000256" key="8">
    <source>
        <dbReference type="ARBA" id="ARBA00023273"/>
    </source>
</evidence>
<organism evidence="10 11">
    <name type="scientific">Allomyces macrogynus (strain ATCC 38327)</name>
    <name type="common">Allomyces javanicus var. macrogynus</name>
    <dbReference type="NCBI Taxonomy" id="578462"/>
    <lineage>
        <taxon>Eukaryota</taxon>
        <taxon>Fungi</taxon>
        <taxon>Fungi incertae sedis</taxon>
        <taxon>Blastocladiomycota</taxon>
        <taxon>Blastocladiomycetes</taxon>
        <taxon>Blastocladiales</taxon>
        <taxon>Blastocladiaceae</taxon>
        <taxon>Allomyces</taxon>
    </lineage>
</organism>
<dbReference type="InterPro" id="IPR035969">
    <property type="entry name" value="Rab-GAP_TBC_sf"/>
</dbReference>
<dbReference type="PANTHER" id="PTHR19853:SF1">
    <property type="entry name" value="TBC1 DOMAIN FAMILY MEMBER 31"/>
    <property type="match status" value="1"/>
</dbReference>
<dbReference type="PANTHER" id="PTHR19853">
    <property type="entry name" value="WD REPEAT CONTAINING PROTEIN 3 WDR3"/>
    <property type="match status" value="1"/>
</dbReference>
<keyword evidence="7" id="KW-0206">Cytoskeleton</keyword>
<dbReference type="OrthoDB" id="5578278at2759"/>
<keyword evidence="4" id="KW-0853">WD repeat</keyword>
<keyword evidence="8" id="KW-0966">Cell projection</keyword>
<evidence type="ECO:0000256" key="3">
    <source>
        <dbReference type="ARBA" id="ARBA00022490"/>
    </source>
</evidence>
<protein>
    <recommendedName>
        <fullName evidence="9">Rab-GAP TBC domain-containing protein</fullName>
    </recommendedName>
</protein>
<evidence type="ECO:0000256" key="2">
    <source>
        <dbReference type="ARBA" id="ARBA00004245"/>
    </source>
</evidence>
<dbReference type="GO" id="GO:0060271">
    <property type="term" value="P:cilium assembly"/>
    <property type="evidence" value="ECO:0007669"/>
    <property type="project" value="TreeGrafter"/>
</dbReference>
<accession>A0A0L0SIT8</accession>
<evidence type="ECO:0000259" key="9">
    <source>
        <dbReference type="PROSITE" id="PS50086"/>
    </source>
</evidence>
<dbReference type="AlphaFoldDB" id="A0A0L0SIT8"/>
<name>A0A0L0SIT8_ALLM3</name>
<dbReference type="Proteomes" id="UP000054350">
    <property type="component" value="Unassembled WGS sequence"/>
</dbReference>
<keyword evidence="6" id="KW-0175">Coiled coil</keyword>
<dbReference type="STRING" id="578462.A0A0L0SIT8"/>
<proteinExistence type="predicted"/>
<keyword evidence="11" id="KW-1185">Reference proteome</keyword>
<reference evidence="11" key="2">
    <citation type="submission" date="2009-11" db="EMBL/GenBank/DDBJ databases">
        <title>The Genome Sequence of Allomyces macrogynus strain ATCC 38327.</title>
        <authorList>
            <consortium name="The Broad Institute Genome Sequencing Platform"/>
            <person name="Russ C."/>
            <person name="Cuomo C."/>
            <person name="Shea T."/>
            <person name="Young S.K."/>
            <person name="Zeng Q."/>
            <person name="Koehrsen M."/>
            <person name="Haas B."/>
            <person name="Borodovsky M."/>
            <person name="Guigo R."/>
            <person name="Alvarado L."/>
            <person name="Berlin A."/>
            <person name="Borenstein D."/>
            <person name="Chen Z."/>
            <person name="Engels R."/>
            <person name="Freedman E."/>
            <person name="Gellesch M."/>
            <person name="Goldberg J."/>
            <person name="Griggs A."/>
            <person name="Gujja S."/>
            <person name="Heiman D."/>
            <person name="Hepburn T."/>
            <person name="Howarth C."/>
            <person name="Jen D."/>
            <person name="Larson L."/>
            <person name="Lewis B."/>
            <person name="Mehta T."/>
            <person name="Park D."/>
            <person name="Pearson M."/>
            <person name="Roberts A."/>
            <person name="Saif S."/>
            <person name="Shenoy N."/>
            <person name="Sisk P."/>
            <person name="Stolte C."/>
            <person name="Sykes S."/>
            <person name="Walk T."/>
            <person name="White J."/>
            <person name="Yandava C."/>
            <person name="Burger G."/>
            <person name="Gray M.W."/>
            <person name="Holland P.W.H."/>
            <person name="King N."/>
            <person name="Lang F.B.F."/>
            <person name="Roger A.J."/>
            <person name="Ruiz-Trillo I."/>
            <person name="Lander E."/>
            <person name="Nusbaum C."/>
        </authorList>
    </citation>
    <scope>NUCLEOTIDE SEQUENCE [LARGE SCALE GENOMIC DNA]</scope>
    <source>
        <strain evidence="11">ATCC 38327</strain>
    </source>
</reference>
<evidence type="ECO:0000256" key="6">
    <source>
        <dbReference type="ARBA" id="ARBA00023054"/>
    </source>
</evidence>
<dbReference type="Pfam" id="PF00566">
    <property type="entry name" value="RabGAP-TBC"/>
    <property type="match status" value="1"/>
</dbReference>
<keyword evidence="5" id="KW-0677">Repeat</keyword>
<dbReference type="VEuPathDB" id="FungiDB:AMAG_07585"/>
<feature type="domain" description="Rab-GAP TBC" evidence="9">
    <location>
        <begin position="20"/>
        <end position="197"/>
    </location>
</feature>
<dbReference type="PROSITE" id="PS50086">
    <property type="entry name" value="TBC_RABGAP"/>
    <property type="match status" value="1"/>
</dbReference>
<dbReference type="Gene3D" id="1.10.472.80">
    <property type="entry name" value="Ypt/Rab-GAP domain of gyp1p, domain 3"/>
    <property type="match status" value="1"/>
</dbReference>
<keyword evidence="3" id="KW-0963">Cytoplasm</keyword>
<sequence>MHARGLDRRRLERFLSHFGAYPNQFRPLVWRYLARLPENRAAYDAFAAQGPHPAYGDHFAIHFPIKSPQLAAATQRVLSALAHWAPLFAHVEYLPHLVFPFVKVFARDTLSALEMVVAVIVNYCQKWWEYYPNPPLECLEMVDDMLARFDPGLHAHLHAKARTGPQSYAWPILQSLFAEGLGAAEWMRVWDHLLTLATAGDGSTGSGSKSSPLLDTSPRSASAPLLPPVYMYLFTVAYLRHFRVGLLQLRTADHVRDFVTTQRPSCVAAMLQSMHAMAAELQQGPSTTSTPASTPATAGLIGQPLSGYELRLESEGMFLPYTPLPRVPTDPTAAAAAYPVFTGYPVAMVAYATKLHARLRADEAAYLRARRAARDLADLRSQLTADAKSWTRAETRAQAAMAAWWDDVLRLEARHLERARSARAAVRAQYADAMRAVVQARADAADQHAVSAHERGATLAKAAARAAALADVRARDAQEDVELDELKRQWDERWRDLRRVRHASERDDRVRMGRLVEKLNRMAEMDGGDAGDGGVMA</sequence>
<dbReference type="EMBL" id="GG745340">
    <property type="protein sequence ID" value="KNE62359.1"/>
    <property type="molecule type" value="Genomic_DNA"/>
</dbReference>
<dbReference type="eggNOG" id="KOG1093">
    <property type="taxonomic scope" value="Eukaryota"/>
</dbReference>
<evidence type="ECO:0000256" key="7">
    <source>
        <dbReference type="ARBA" id="ARBA00023212"/>
    </source>
</evidence>
<evidence type="ECO:0000256" key="1">
    <source>
        <dbReference type="ARBA" id="ARBA00004138"/>
    </source>
</evidence>
<evidence type="ECO:0000313" key="11">
    <source>
        <dbReference type="Proteomes" id="UP000054350"/>
    </source>
</evidence>